<dbReference type="InterPro" id="IPR041729">
    <property type="entry name" value="Formyl-FH4-Hydrolase_C"/>
</dbReference>
<dbReference type="Gene3D" id="3.30.70.260">
    <property type="match status" value="1"/>
</dbReference>
<dbReference type="PROSITE" id="PS51671">
    <property type="entry name" value="ACT"/>
    <property type="match status" value="1"/>
</dbReference>
<feature type="active site" evidence="3">
    <location>
        <position position="228"/>
    </location>
</feature>
<dbReference type="Proteomes" id="UP000441399">
    <property type="component" value="Unassembled WGS sequence"/>
</dbReference>
<dbReference type="Gene3D" id="3.40.50.170">
    <property type="entry name" value="Formyl transferase, N-terminal domain"/>
    <property type="match status" value="1"/>
</dbReference>
<accession>A0A5S9QSI8</accession>
<dbReference type="UniPathway" id="UPA00074">
    <property type="reaction ID" value="UER00170"/>
</dbReference>
<dbReference type="InterPro" id="IPR002912">
    <property type="entry name" value="ACT_dom"/>
</dbReference>
<dbReference type="InterPro" id="IPR002376">
    <property type="entry name" value="Formyl_transf_N"/>
</dbReference>
<feature type="domain" description="ACT" evidence="5">
    <location>
        <begin position="6"/>
        <end position="86"/>
    </location>
</feature>
<dbReference type="EMBL" id="CACSIO010000045">
    <property type="protein sequence ID" value="CAA0122262.1"/>
    <property type="molecule type" value="Genomic_DNA"/>
</dbReference>
<dbReference type="NCBIfam" id="TIGR00655">
    <property type="entry name" value="PurU"/>
    <property type="match status" value="1"/>
</dbReference>
<dbReference type="CDD" id="cd08648">
    <property type="entry name" value="FMT_core_Formyl-FH4-Hydrolase_C"/>
    <property type="match status" value="1"/>
</dbReference>
<dbReference type="GO" id="GO:0006730">
    <property type="term" value="P:one-carbon metabolic process"/>
    <property type="evidence" value="ECO:0007669"/>
    <property type="project" value="UniProtKB-KW"/>
</dbReference>
<evidence type="ECO:0000256" key="3">
    <source>
        <dbReference type="HAMAP-Rule" id="MF_01927"/>
    </source>
</evidence>
<dbReference type="Pfam" id="PF00551">
    <property type="entry name" value="Formyl_trans_N"/>
    <property type="match status" value="1"/>
</dbReference>
<keyword evidence="2 3" id="KW-0378">Hydrolase</keyword>
<dbReference type="GO" id="GO:0006189">
    <property type="term" value="P:'de novo' IMP biosynthetic process"/>
    <property type="evidence" value="ECO:0007669"/>
    <property type="project" value="UniProtKB-UniRule"/>
</dbReference>
<comment type="function">
    <text evidence="3">Catalyzes the hydrolysis of 10-formyltetrahydrofolate (formyl-FH4) to formate and tetrahydrofolate (FH4).</text>
</comment>
<comment type="similarity">
    <text evidence="3">Belongs to the PurU family.</text>
</comment>
<comment type="pathway">
    <text evidence="3">Purine metabolism; IMP biosynthesis via de novo pathway; formate from 10-formyl-5,6,7,8-tetrahydrofolate: step 1/1.</text>
</comment>
<dbReference type="InterPro" id="IPR004810">
    <property type="entry name" value="PurU"/>
</dbReference>
<evidence type="ECO:0000259" key="5">
    <source>
        <dbReference type="PROSITE" id="PS51671"/>
    </source>
</evidence>
<keyword evidence="7" id="KW-1185">Reference proteome</keyword>
<dbReference type="SUPFAM" id="SSF55021">
    <property type="entry name" value="ACT-like"/>
    <property type="match status" value="1"/>
</dbReference>
<dbReference type="HAMAP" id="MF_01927">
    <property type="entry name" value="PurU"/>
    <property type="match status" value="1"/>
</dbReference>
<dbReference type="CDD" id="cd04875">
    <property type="entry name" value="ACT_F4HF-DF"/>
    <property type="match status" value="1"/>
</dbReference>
<dbReference type="PRINTS" id="PR01575">
    <property type="entry name" value="FFH4HYDRLASE"/>
</dbReference>
<evidence type="ECO:0000313" key="6">
    <source>
        <dbReference type="EMBL" id="CAA0122262.1"/>
    </source>
</evidence>
<name>A0A5S9QSI8_9GAMM</name>
<dbReference type="PANTHER" id="PTHR42706:SF1">
    <property type="entry name" value="FORMYLTETRAHYDROFOLATE DEFORMYLASE 2, MITOCHONDRIAL"/>
    <property type="match status" value="1"/>
</dbReference>
<dbReference type="InterPro" id="IPR044074">
    <property type="entry name" value="PurU_ACT"/>
</dbReference>
<dbReference type="AlphaFoldDB" id="A0A5S9QSI8"/>
<dbReference type="SUPFAM" id="SSF53328">
    <property type="entry name" value="Formyltransferase"/>
    <property type="match status" value="1"/>
</dbReference>
<dbReference type="NCBIfam" id="NF004684">
    <property type="entry name" value="PRK06027.1"/>
    <property type="match status" value="1"/>
</dbReference>
<dbReference type="PIRSF" id="PIRSF036480">
    <property type="entry name" value="FormyFH4_hydr"/>
    <property type="match status" value="1"/>
</dbReference>
<reference evidence="6 7" key="1">
    <citation type="submission" date="2019-11" db="EMBL/GenBank/DDBJ databases">
        <authorList>
            <person name="Holert J."/>
        </authorList>
    </citation>
    <scope>NUCLEOTIDE SEQUENCE [LARGE SCALE GENOMIC DNA]</scope>
    <source>
        <strain evidence="6">SB11_3</strain>
    </source>
</reference>
<keyword evidence="3" id="KW-0658">Purine biosynthesis</keyword>
<comment type="catalytic activity">
    <reaction evidence="3">
        <text>(6R)-10-formyltetrahydrofolate + H2O = (6S)-5,6,7,8-tetrahydrofolate + formate + H(+)</text>
        <dbReference type="Rhea" id="RHEA:19833"/>
        <dbReference type="ChEBI" id="CHEBI:15377"/>
        <dbReference type="ChEBI" id="CHEBI:15378"/>
        <dbReference type="ChEBI" id="CHEBI:15740"/>
        <dbReference type="ChEBI" id="CHEBI:57453"/>
        <dbReference type="ChEBI" id="CHEBI:195366"/>
        <dbReference type="EC" id="3.5.1.10"/>
    </reaction>
</comment>
<evidence type="ECO:0000313" key="7">
    <source>
        <dbReference type="Proteomes" id="UP000441399"/>
    </source>
</evidence>
<sequence>MQHSYRLIIACPDKVGIVAEVSRFIAERSGWLLEASYHSERESNRFFMRNEIAADSLSVSIDAFEEEFQALADKFEMEWYISDSSRPKRVVILASHASHCLADLLHRWHRKDLFCEVPAVISNHQNLKSMVEWHGVPYHYVEMTKDNKLESNAKIDALLEECKADVIVLARYMQIVPPELCRKYAGRIINIHHSFLPSFIGANPYQKAHDRGVKLIGATSHYVTENLDEGPIIEQDVVRVSHRHTKEDMVRFGKDVEVQVLSRGLRYHLEDRVMVCGNKTVILD</sequence>
<evidence type="ECO:0000256" key="4">
    <source>
        <dbReference type="NCBIfam" id="TIGR00655"/>
    </source>
</evidence>
<protein>
    <recommendedName>
        <fullName evidence="3 4">Formyltetrahydrofolate deformylase</fullName>
        <ecNumber evidence="3 4">3.5.1.10</ecNumber>
    </recommendedName>
    <alternativeName>
        <fullName evidence="3">Formyl-FH(4) hydrolase</fullName>
    </alternativeName>
</protein>
<dbReference type="OrthoDB" id="9806170at2"/>
<evidence type="ECO:0000256" key="1">
    <source>
        <dbReference type="ARBA" id="ARBA00022563"/>
    </source>
</evidence>
<dbReference type="GO" id="GO:0008864">
    <property type="term" value="F:formyltetrahydrofolate deformylase activity"/>
    <property type="evidence" value="ECO:0007669"/>
    <property type="project" value="UniProtKB-UniRule"/>
</dbReference>
<proteinExistence type="inferred from homology"/>
<dbReference type="InterPro" id="IPR036477">
    <property type="entry name" value="Formyl_transf_N_sf"/>
</dbReference>
<gene>
    <name evidence="3 6" type="primary">purU</name>
    <name evidence="6" type="ORF">OPDIPICF_02572</name>
</gene>
<evidence type="ECO:0000256" key="2">
    <source>
        <dbReference type="ARBA" id="ARBA00022801"/>
    </source>
</evidence>
<dbReference type="EC" id="3.5.1.10" evidence="3 4"/>
<organism evidence="6 7">
    <name type="scientific">BD1-7 clade bacterium</name>
    <dbReference type="NCBI Taxonomy" id="2029982"/>
    <lineage>
        <taxon>Bacteria</taxon>
        <taxon>Pseudomonadati</taxon>
        <taxon>Pseudomonadota</taxon>
        <taxon>Gammaproteobacteria</taxon>
        <taxon>Cellvibrionales</taxon>
        <taxon>Spongiibacteraceae</taxon>
        <taxon>BD1-7 clade</taxon>
    </lineage>
</organism>
<dbReference type="InterPro" id="IPR045865">
    <property type="entry name" value="ACT-like_dom_sf"/>
</dbReference>
<keyword evidence="1 3" id="KW-0554">One-carbon metabolism</keyword>
<dbReference type="PANTHER" id="PTHR42706">
    <property type="entry name" value="FORMYLTETRAHYDROFOLATE DEFORMYLASE"/>
    <property type="match status" value="1"/>
</dbReference>